<accession>A0AA38XFK3</accession>
<gene>
    <name evidence="2" type="ORF">H2200_003808</name>
</gene>
<comment type="caution">
    <text evidence="2">The sequence shown here is derived from an EMBL/GenBank/DDBJ whole genome shotgun (WGS) entry which is preliminary data.</text>
</comment>
<name>A0AA38XFK3_9EURO</name>
<sequence length="419" mass="46697">MTSGSMWTSQPSMEEEMFLDDLIWPGLGPTSLLDFNSLLDSDSQSWMDLSEGITSNDTVEKDLGNSKDQETALLSLTESKSQLPLTQRYLEDGTLCGFWHGSPIQLLNSTAMTGEVTKTLCQVYDTMMIGLASRYLSYVCNQFAGAHGYIIEPESPSKQIPDFSPRQGQLSPSDISSSNASSNQIGWGQIVRQSPKEPIESFRRITLIGVARFLDSFGTLYGNRLDKKKRELDEATFISVLQAFALQFALSGESEADEGDMHLVGTVDAATNPASDATNERIFTTSWFNAHSHLVKSINNRSFVHLYSVFLFHMTAKPKEACSQAELSGSSLRLLDRALHQLKSLKALLSDFCSSLDSQSLYRALLESSHRLFYWFGYTQLVLQYRVSPYPRKPWTILSLRRHKGPAVAFSASSDRQIG</sequence>
<proteinExistence type="predicted"/>
<protein>
    <submittedName>
        <fullName evidence="2">Uncharacterized protein</fullName>
    </submittedName>
</protein>
<dbReference type="Proteomes" id="UP001172673">
    <property type="component" value="Unassembled WGS sequence"/>
</dbReference>
<dbReference type="AlphaFoldDB" id="A0AA38XFK3"/>
<evidence type="ECO:0000313" key="3">
    <source>
        <dbReference type="Proteomes" id="UP001172673"/>
    </source>
</evidence>
<keyword evidence="3" id="KW-1185">Reference proteome</keyword>
<evidence type="ECO:0000313" key="2">
    <source>
        <dbReference type="EMBL" id="KAJ9612211.1"/>
    </source>
</evidence>
<dbReference type="EMBL" id="JAPDRK010000005">
    <property type="protein sequence ID" value="KAJ9612211.1"/>
    <property type="molecule type" value="Genomic_DNA"/>
</dbReference>
<organism evidence="2 3">
    <name type="scientific">Cladophialophora chaetospira</name>
    <dbReference type="NCBI Taxonomy" id="386627"/>
    <lineage>
        <taxon>Eukaryota</taxon>
        <taxon>Fungi</taxon>
        <taxon>Dikarya</taxon>
        <taxon>Ascomycota</taxon>
        <taxon>Pezizomycotina</taxon>
        <taxon>Eurotiomycetes</taxon>
        <taxon>Chaetothyriomycetidae</taxon>
        <taxon>Chaetothyriales</taxon>
        <taxon>Herpotrichiellaceae</taxon>
        <taxon>Cladophialophora</taxon>
    </lineage>
</organism>
<feature type="region of interest" description="Disordered" evidence="1">
    <location>
        <begin position="156"/>
        <end position="182"/>
    </location>
</feature>
<evidence type="ECO:0000256" key="1">
    <source>
        <dbReference type="SAM" id="MobiDB-lite"/>
    </source>
</evidence>
<feature type="compositionally biased region" description="Low complexity" evidence="1">
    <location>
        <begin position="171"/>
        <end position="182"/>
    </location>
</feature>
<reference evidence="2" key="1">
    <citation type="submission" date="2022-10" db="EMBL/GenBank/DDBJ databases">
        <title>Culturing micro-colonial fungi from biological soil crusts in the Mojave desert and describing Neophaeococcomyces mojavensis, and introducing the new genera and species Taxawa tesnikishii.</title>
        <authorList>
            <person name="Kurbessoian T."/>
            <person name="Stajich J.E."/>
        </authorList>
    </citation>
    <scope>NUCLEOTIDE SEQUENCE</scope>
    <source>
        <strain evidence="2">TK_41</strain>
    </source>
</reference>